<gene>
    <name evidence="10" type="ORF">FB458_3934</name>
</gene>
<comment type="caution">
    <text evidence="10">The sequence shown here is derived from an EMBL/GenBank/DDBJ whole genome shotgun (WGS) entry which is preliminary data.</text>
</comment>
<feature type="region of interest" description="Disordered" evidence="8">
    <location>
        <begin position="270"/>
        <end position="306"/>
    </location>
</feature>
<keyword evidence="6 7" id="KW-0472">Membrane</keyword>
<feature type="compositionally biased region" description="Low complexity" evidence="8">
    <location>
        <begin position="290"/>
        <end position="306"/>
    </location>
</feature>
<keyword evidence="2 7" id="KW-0813">Transport</keyword>
<feature type="transmembrane region" description="Helical" evidence="7">
    <location>
        <begin position="239"/>
        <end position="260"/>
    </location>
</feature>
<keyword evidence="4 7" id="KW-0812">Transmembrane</keyword>
<comment type="similarity">
    <text evidence="7">Belongs to the binding-protein-dependent transport system permease family.</text>
</comment>
<feature type="transmembrane region" description="Helical" evidence="7">
    <location>
        <begin position="64"/>
        <end position="91"/>
    </location>
</feature>
<dbReference type="Gene3D" id="1.10.3720.10">
    <property type="entry name" value="MetI-like"/>
    <property type="match status" value="1"/>
</dbReference>
<name>A0A542E659_9MICO</name>
<dbReference type="GO" id="GO:0043190">
    <property type="term" value="C:ATP-binding cassette (ABC) transporter complex"/>
    <property type="evidence" value="ECO:0007669"/>
    <property type="project" value="InterPro"/>
</dbReference>
<feature type="transmembrane region" description="Helical" evidence="7">
    <location>
        <begin position="140"/>
        <end position="160"/>
    </location>
</feature>
<dbReference type="GO" id="GO:0022857">
    <property type="term" value="F:transmembrane transporter activity"/>
    <property type="evidence" value="ECO:0007669"/>
    <property type="project" value="InterPro"/>
</dbReference>
<feature type="transmembrane region" description="Helical" evidence="7">
    <location>
        <begin position="20"/>
        <end position="37"/>
    </location>
</feature>
<evidence type="ECO:0000313" key="10">
    <source>
        <dbReference type="EMBL" id="TQJ10794.1"/>
    </source>
</evidence>
<evidence type="ECO:0000256" key="2">
    <source>
        <dbReference type="ARBA" id="ARBA00022448"/>
    </source>
</evidence>
<reference evidence="10 11" key="1">
    <citation type="submission" date="2019-06" db="EMBL/GenBank/DDBJ databases">
        <title>Sequencing the genomes of 1000 actinobacteria strains.</title>
        <authorList>
            <person name="Klenk H.-P."/>
        </authorList>
    </citation>
    <scope>NUCLEOTIDE SEQUENCE [LARGE SCALE GENOMIC DNA]</scope>
    <source>
        <strain evidence="10 11">DSM 18607</strain>
    </source>
</reference>
<keyword evidence="5 7" id="KW-1133">Transmembrane helix</keyword>
<evidence type="ECO:0000256" key="1">
    <source>
        <dbReference type="ARBA" id="ARBA00004651"/>
    </source>
</evidence>
<keyword evidence="3" id="KW-1003">Cell membrane</keyword>
<feature type="transmembrane region" description="Helical" evidence="7">
    <location>
        <begin position="197"/>
        <end position="219"/>
    </location>
</feature>
<evidence type="ECO:0000256" key="6">
    <source>
        <dbReference type="ARBA" id="ARBA00023136"/>
    </source>
</evidence>
<evidence type="ECO:0000256" key="8">
    <source>
        <dbReference type="SAM" id="MobiDB-lite"/>
    </source>
</evidence>
<dbReference type="SUPFAM" id="SSF161098">
    <property type="entry name" value="MetI-like"/>
    <property type="match status" value="1"/>
</dbReference>
<dbReference type="Pfam" id="PF00528">
    <property type="entry name" value="BPD_transp_1"/>
    <property type="match status" value="1"/>
</dbReference>
<dbReference type="NCBIfam" id="TIGR01726">
    <property type="entry name" value="HEQRo_perm_3TM"/>
    <property type="match status" value="1"/>
</dbReference>
<feature type="transmembrane region" description="Helical" evidence="7">
    <location>
        <begin position="103"/>
        <end position="128"/>
    </location>
</feature>
<dbReference type="EMBL" id="VFMN01000001">
    <property type="protein sequence ID" value="TQJ10794.1"/>
    <property type="molecule type" value="Genomic_DNA"/>
</dbReference>
<dbReference type="AlphaFoldDB" id="A0A542E659"/>
<evidence type="ECO:0000256" key="4">
    <source>
        <dbReference type="ARBA" id="ARBA00022692"/>
    </source>
</evidence>
<dbReference type="InterPro" id="IPR035906">
    <property type="entry name" value="MetI-like_sf"/>
</dbReference>
<proteinExistence type="inferred from homology"/>
<dbReference type="CDD" id="cd06261">
    <property type="entry name" value="TM_PBP2"/>
    <property type="match status" value="1"/>
</dbReference>
<evidence type="ECO:0000256" key="7">
    <source>
        <dbReference type="RuleBase" id="RU363032"/>
    </source>
</evidence>
<protein>
    <submittedName>
        <fullName evidence="10">Amino acid ABC transporter membrane protein 2 (PAAT family)</fullName>
    </submittedName>
</protein>
<feature type="domain" description="ABC transmembrane type-1" evidence="9">
    <location>
        <begin position="69"/>
        <end position="260"/>
    </location>
</feature>
<dbReference type="PANTHER" id="PTHR30614:SF21">
    <property type="entry name" value="AMINO ACID ABC TRANSPORTER PERMEASE"/>
    <property type="match status" value="1"/>
</dbReference>
<dbReference type="GO" id="GO:0006865">
    <property type="term" value="P:amino acid transport"/>
    <property type="evidence" value="ECO:0007669"/>
    <property type="project" value="TreeGrafter"/>
</dbReference>
<keyword evidence="11" id="KW-1185">Reference proteome</keyword>
<dbReference type="InterPro" id="IPR010065">
    <property type="entry name" value="AA_ABC_transptr_permease_3TM"/>
</dbReference>
<accession>A0A542E659</accession>
<comment type="subcellular location">
    <subcellularLocation>
        <location evidence="1 7">Cell membrane</location>
        <topology evidence="1 7">Multi-pass membrane protein</topology>
    </subcellularLocation>
</comment>
<dbReference type="InterPro" id="IPR000515">
    <property type="entry name" value="MetI-like"/>
</dbReference>
<dbReference type="RefSeq" id="WP_141849971.1">
    <property type="nucleotide sequence ID" value="NZ_BAAAPR010000010.1"/>
</dbReference>
<dbReference type="OrthoDB" id="4543034at2"/>
<evidence type="ECO:0000259" key="9">
    <source>
        <dbReference type="PROSITE" id="PS50928"/>
    </source>
</evidence>
<dbReference type="PROSITE" id="PS50928">
    <property type="entry name" value="ABC_TM1"/>
    <property type="match status" value="1"/>
</dbReference>
<organism evidence="10 11">
    <name type="scientific">Lapillicoccus jejuensis</name>
    <dbReference type="NCBI Taxonomy" id="402171"/>
    <lineage>
        <taxon>Bacteria</taxon>
        <taxon>Bacillati</taxon>
        <taxon>Actinomycetota</taxon>
        <taxon>Actinomycetes</taxon>
        <taxon>Micrococcales</taxon>
        <taxon>Intrasporangiaceae</taxon>
        <taxon>Lapillicoccus</taxon>
    </lineage>
</organism>
<dbReference type="Proteomes" id="UP000317893">
    <property type="component" value="Unassembled WGS sequence"/>
</dbReference>
<dbReference type="InterPro" id="IPR043429">
    <property type="entry name" value="ArtM/GltK/GlnP/TcyL/YhdX-like"/>
</dbReference>
<sequence>MSTSALYDAPGPRARARHRLFSALGILVFLGILFLVVRKLQSAGQLQGYMWQPFLVDRAVWRDYLLPGLIGTFKAAAISIVLAGVLGLLLGVGRLSRVAPVRWVSSVVVEFFRSVPVLIMMLASYGIYSRSGVVAPDTAPLAGVVTGLTLYNGSVIAELVRSGVHSLPKGQREAGASIGLSEGQTLRIVLLPQALTAMLPALVGQLVVVLKDTALGYQITYQELLFWSKTLGSAFANPVAAYVVAAVIFIVVNYLLTLLAGRLERRLRSRGGRGAPGAPASAGTPGAGAAGTPAAQPATPSGAGVA</sequence>
<evidence type="ECO:0000313" key="11">
    <source>
        <dbReference type="Proteomes" id="UP000317893"/>
    </source>
</evidence>
<dbReference type="PANTHER" id="PTHR30614">
    <property type="entry name" value="MEMBRANE COMPONENT OF AMINO ACID ABC TRANSPORTER"/>
    <property type="match status" value="1"/>
</dbReference>
<evidence type="ECO:0000256" key="3">
    <source>
        <dbReference type="ARBA" id="ARBA00022475"/>
    </source>
</evidence>
<evidence type="ECO:0000256" key="5">
    <source>
        <dbReference type="ARBA" id="ARBA00022989"/>
    </source>
</evidence>